<comment type="caution">
    <text evidence="1">The sequence shown here is derived from an EMBL/GenBank/DDBJ whole genome shotgun (WGS) entry which is preliminary data.</text>
</comment>
<name>A0A229TF10_9PSEU</name>
<sequence length="278" mass="29934">MVATHIEGSSRRRVGRCVIGEVAMGMQPGWRWCARCSSLAYSGFGDGICVHDSAHDFGGSGEYFVSMVDVPEGSQPGWRWCNRCQCLCYSGFGDGDWCAAGGPHNFEGSGPYSVPLGAIPPSSQDGWRWCCTCLCLVYGESGGTCPSGGAHDFSRSGAYSVATAMPPPELRPSITVDRNSGMLRVDGEGFTPNARVNIRYYNDHKNLDLPTTANEIGRIAHNTGYRRAEGSCTVFARDETTGRTAIGSAGTWVPDNFPYDPVPIDQGTAFGEPDPRYE</sequence>
<dbReference type="EMBL" id="NMUL01000007">
    <property type="protein sequence ID" value="OXM69590.1"/>
    <property type="molecule type" value="Genomic_DNA"/>
</dbReference>
<evidence type="ECO:0000313" key="1">
    <source>
        <dbReference type="EMBL" id="OXM69590.1"/>
    </source>
</evidence>
<protein>
    <submittedName>
        <fullName evidence="1">Uncharacterized protein</fullName>
    </submittedName>
</protein>
<accession>A0A229TF10</accession>
<dbReference type="Proteomes" id="UP000215199">
    <property type="component" value="Unassembled WGS sequence"/>
</dbReference>
<dbReference type="AlphaFoldDB" id="A0A229TF10"/>
<keyword evidence="2" id="KW-1185">Reference proteome</keyword>
<organism evidence="1 2">
    <name type="scientific">Amycolatopsis vastitatis</name>
    <dbReference type="NCBI Taxonomy" id="1905142"/>
    <lineage>
        <taxon>Bacteria</taxon>
        <taxon>Bacillati</taxon>
        <taxon>Actinomycetota</taxon>
        <taxon>Actinomycetes</taxon>
        <taxon>Pseudonocardiales</taxon>
        <taxon>Pseudonocardiaceae</taxon>
        <taxon>Amycolatopsis</taxon>
    </lineage>
</organism>
<reference evidence="2" key="1">
    <citation type="submission" date="2017-07" db="EMBL/GenBank/DDBJ databases">
        <title>Comparative genome mining reveals phylogenetic distribution patterns of secondary metabolites in Amycolatopsis.</title>
        <authorList>
            <person name="Adamek M."/>
            <person name="Alanjary M."/>
            <person name="Sales-Ortells H."/>
            <person name="Goodfellow M."/>
            <person name="Bull A.T."/>
            <person name="Kalinowski J."/>
            <person name="Ziemert N."/>
        </authorList>
    </citation>
    <scope>NUCLEOTIDE SEQUENCE [LARGE SCALE GENOMIC DNA]</scope>
    <source>
        <strain evidence="2">H5</strain>
    </source>
</reference>
<gene>
    <name evidence="1" type="ORF">CF165_08760</name>
</gene>
<evidence type="ECO:0000313" key="2">
    <source>
        <dbReference type="Proteomes" id="UP000215199"/>
    </source>
</evidence>
<proteinExistence type="predicted"/>